<dbReference type="Proteomes" id="UP000078558">
    <property type="component" value="Chromosome I"/>
</dbReference>
<feature type="binding site" evidence="6">
    <location>
        <position position="136"/>
    </location>
    <ligand>
        <name>Fe cation</name>
        <dbReference type="ChEBI" id="CHEBI:24875"/>
        <note>catalytic</note>
    </ligand>
</feature>
<dbReference type="PANTHER" id="PTHR16557">
    <property type="entry name" value="ALKYLATED DNA REPAIR PROTEIN ALKB-RELATED"/>
    <property type="match status" value="1"/>
</dbReference>
<keyword evidence="10" id="KW-1185">Reference proteome</keyword>
<dbReference type="GO" id="GO:0035513">
    <property type="term" value="P:oxidative RNA demethylation"/>
    <property type="evidence" value="ECO:0007669"/>
    <property type="project" value="TreeGrafter"/>
</dbReference>
<dbReference type="InterPro" id="IPR027450">
    <property type="entry name" value="AlkB-like"/>
</dbReference>
<evidence type="ECO:0000313" key="10">
    <source>
        <dbReference type="Proteomes" id="UP000078558"/>
    </source>
</evidence>
<feature type="binding site" evidence="5">
    <location>
        <begin position="79"/>
        <end position="81"/>
    </location>
    <ligand>
        <name>substrate</name>
    </ligand>
</feature>
<dbReference type="AlphaFoldDB" id="A0A1C3JWV5"/>
<feature type="binding site" evidence="5">
    <location>
        <position position="72"/>
    </location>
    <ligand>
        <name>substrate</name>
    </ligand>
</feature>
<dbReference type="OrthoDB" id="9796932at2"/>
<feature type="domain" description="Fe2OG dioxygenase" evidence="7">
    <location>
        <begin position="116"/>
        <end position="216"/>
    </location>
</feature>
<dbReference type="GO" id="GO:0008198">
    <property type="term" value="F:ferrous iron binding"/>
    <property type="evidence" value="ECO:0007669"/>
    <property type="project" value="TreeGrafter"/>
</dbReference>
<dbReference type="EMBL" id="FLRC01000001">
    <property type="protein sequence ID" value="SBT23614.1"/>
    <property type="molecule type" value="Genomic_DNA"/>
</dbReference>
<reference evidence="8 10" key="1">
    <citation type="submission" date="2016-06" db="EMBL/GenBank/DDBJ databases">
        <authorList>
            <person name="Kjaerup R.B."/>
            <person name="Dalgaard T.S."/>
            <person name="Juul-Madsen H.R."/>
        </authorList>
    </citation>
    <scope>NUCLEOTIDE SEQUENCE [LARGE SCALE GENOMIC DNA]</scope>
    <source>
        <strain evidence="8">Orrdi1</strain>
    </source>
</reference>
<evidence type="ECO:0000256" key="4">
    <source>
        <dbReference type="ARBA" id="ARBA00023004"/>
    </source>
</evidence>
<evidence type="ECO:0000256" key="5">
    <source>
        <dbReference type="PIRSR" id="PIRSR604574-1"/>
    </source>
</evidence>
<feature type="binding site" evidence="5">
    <location>
        <position position="138"/>
    </location>
    <ligand>
        <name>substrate</name>
    </ligand>
</feature>
<feature type="binding site" evidence="6">
    <location>
        <position position="134"/>
    </location>
    <ligand>
        <name>Fe cation</name>
        <dbReference type="ChEBI" id="CHEBI:24875"/>
        <note>catalytic</note>
    </ligand>
</feature>
<dbReference type="STRING" id="1851544.ODI_00150"/>
<dbReference type="InterPro" id="IPR037151">
    <property type="entry name" value="AlkB-like_sf"/>
</dbReference>
<dbReference type="InterPro" id="IPR004574">
    <property type="entry name" value="Alkb"/>
</dbReference>
<evidence type="ECO:0000256" key="2">
    <source>
        <dbReference type="ARBA" id="ARBA00022964"/>
    </source>
</evidence>
<feature type="binding site" evidence="5">
    <location>
        <begin position="123"/>
        <end position="125"/>
    </location>
    <ligand>
        <name>2-oxoglutarate</name>
        <dbReference type="ChEBI" id="CHEBI:16810"/>
    </ligand>
</feature>
<evidence type="ECO:0000313" key="9">
    <source>
        <dbReference type="EMBL" id="SOE51542.1"/>
    </source>
</evidence>
<feature type="binding site" evidence="6">
    <location>
        <position position="190"/>
    </location>
    <ligand>
        <name>Fe cation</name>
        <dbReference type="ChEBI" id="CHEBI:24875"/>
        <note>catalytic</note>
    </ligand>
</feature>
<name>A0A1C3JWV5_9BURK</name>
<feature type="binding site" evidence="5">
    <location>
        <position position="164"/>
    </location>
    <ligand>
        <name>substrate</name>
    </ligand>
</feature>
<feature type="binding site" evidence="5">
    <location>
        <begin position="207"/>
        <end position="213"/>
    </location>
    <ligand>
        <name>2-oxoglutarate</name>
        <dbReference type="ChEBI" id="CHEBI:16810"/>
    </ligand>
</feature>
<evidence type="ECO:0000313" key="8">
    <source>
        <dbReference type="EMBL" id="SBT23614.1"/>
    </source>
</evidence>
<protein>
    <submittedName>
        <fullName evidence="8">Alkylated DNA repair protein AlkB</fullName>
    </submittedName>
</protein>
<dbReference type="RefSeq" id="WP_067748798.1">
    <property type="nucleotide sequence ID" value="NZ_LT907988.1"/>
</dbReference>
<dbReference type="Pfam" id="PF13532">
    <property type="entry name" value="2OG-FeII_Oxy_2"/>
    <property type="match status" value="1"/>
</dbReference>
<evidence type="ECO:0000256" key="3">
    <source>
        <dbReference type="ARBA" id="ARBA00023002"/>
    </source>
</evidence>
<keyword evidence="3" id="KW-0560">Oxidoreductase</keyword>
<evidence type="ECO:0000256" key="1">
    <source>
        <dbReference type="ARBA" id="ARBA00022723"/>
    </source>
</evidence>
<dbReference type="GO" id="GO:0035515">
    <property type="term" value="F:oxidative RNA demethylase activity"/>
    <property type="evidence" value="ECO:0007669"/>
    <property type="project" value="TreeGrafter"/>
</dbReference>
<reference evidence="9 10" key="2">
    <citation type="submission" date="2017-08" db="EMBL/GenBank/DDBJ databases">
        <authorList>
            <person name="de Groot N.N."/>
        </authorList>
    </citation>
    <scope>NUCLEOTIDE SEQUENCE [LARGE SCALE GENOMIC DNA]</scope>
    <source>
        <strain evidence="9">Orrdi1</strain>
    </source>
</reference>
<sequence length="216" mass="23372">MSTLDLFAQARVGDREPLGREACILRGFALDRQDALLAAIAHVTAVAPPRHMVTPGGFTMSAALSNCGALGWVSDARGYRYAARDPGRDQPWPDMPAVFLGLARDAAREAGFPGFTPDACLINHYAPSAKMSLHQDRDEHDLGAPIVSVSLGMEAVFLFGGHVRADRPRRVPLYHGDVAVWGGEDRLRFHGIAPLKDAPHPRLGPLRINLTLRKAG</sequence>
<dbReference type="GO" id="GO:0005737">
    <property type="term" value="C:cytoplasm"/>
    <property type="evidence" value="ECO:0007669"/>
    <property type="project" value="TreeGrafter"/>
</dbReference>
<dbReference type="Gene3D" id="2.60.120.590">
    <property type="entry name" value="Alpha-ketoglutarate-dependent dioxygenase AlkB-like"/>
    <property type="match status" value="1"/>
</dbReference>
<dbReference type="PANTHER" id="PTHR16557:SF2">
    <property type="entry name" value="NUCLEIC ACID DIOXYGENASE ALKBH1"/>
    <property type="match status" value="1"/>
</dbReference>
<dbReference type="InterPro" id="IPR005123">
    <property type="entry name" value="Oxoglu/Fe-dep_dioxygenase_dom"/>
</dbReference>
<gene>
    <name evidence="8" type="ORF">ODI_00150</name>
    <name evidence="9" type="ORF">ODI_R3515</name>
</gene>
<dbReference type="EMBL" id="LT907988">
    <property type="protein sequence ID" value="SOE51542.1"/>
    <property type="molecule type" value="Genomic_DNA"/>
</dbReference>
<evidence type="ECO:0000256" key="6">
    <source>
        <dbReference type="PIRSR" id="PIRSR604574-2"/>
    </source>
</evidence>
<dbReference type="KEGG" id="odi:ODI_R3515"/>
<keyword evidence="2" id="KW-0223">Dioxygenase</keyword>
<organism evidence="8 10">
    <name type="scientific">Orrella dioscoreae</name>
    <dbReference type="NCBI Taxonomy" id="1851544"/>
    <lineage>
        <taxon>Bacteria</taxon>
        <taxon>Pseudomonadati</taxon>
        <taxon>Pseudomonadota</taxon>
        <taxon>Betaproteobacteria</taxon>
        <taxon>Burkholderiales</taxon>
        <taxon>Alcaligenaceae</taxon>
        <taxon>Orrella</taxon>
    </lineage>
</organism>
<keyword evidence="1 6" id="KW-0479">Metal-binding</keyword>
<keyword evidence="4 6" id="KW-0408">Iron</keyword>
<dbReference type="SUPFAM" id="SSF51197">
    <property type="entry name" value="Clavaminate synthase-like"/>
    <property type="match status" value="1"/>
</dbReference>
<dbReference type="GO" id="GO:0035516">
    <property type="term" value="F:broad specificity oxidative DNA demethylase activity"/>
    <property type="evidence" value="ECO:0007669"/>
    <property type="project" value="TreeGrafter"/>
</dbReference>
<comment type="cofactor">
    <cofactor evidence="6">
        <name>Fe(2+)</name>
        <dbReference type="ChEBI" id="CHEBI:29033"/>
    </cofactor>
    <text evidence="6">Binds 1 Fe(2+) ion per subunit.</text>
</comment>
<proteinExistence type="predicted"/>
<evidence type="ECO:0000259" key="7">
    <source>
        <dbReference type="PROSITE" id="PS51471"/>
    </source>
</evidence>
<accession>A0A1C3JWV5</accession>
<dbReference type="PROSITE" id="PS51471">
    <property type="entry name" value="FE2OG_OXY"/>
    <property type="match status" value="1"/>
</dbReference>
<dbReference type="NCBIfam" id="NF011930">
    <property type="entry name" value="PRK15401.1"/>
    <property type="match status" value="1"/>
</dbReference>